<accession>A0A6A6ZM96</accession>
<protein>
    <submittedName>
        <fullName evidence="1">Uncharacterized protein</fullName>
    </submittedName>
</protein>
<gene>
    <name evidence="1" type="ORF">CC86DRAFT_94830</name>
</gene>
<dbReference type="AlphaFoldDB" id="A0A6A6ZM96"/>
<proteinExistence type="predicted"/>
<evidence type="ECO:0000313" key="2">
    <source>
        <dbReference type="Proteomes" id="UP000799424"/>
    </source>
</evidence>
<dbReference type="Proteomes" id="UP000799424">
    <property type="component" value="Unassembled WGS sequence"/>
</dbReference>
<dbReference type="EMBL" id="MU006235">
    <property type="protein sequence ID" value="KAF2822036.1"/>
    <property type="molecule type" value="Genomic_DNA"/>
</dbReference>
<evidence type="ECO:0000313" key="1">
    <source>
        <dbReference type="EMBL" id="KAF2822036.1"/>
    </source>
</evidence>
<sequence>MACLAHVGGYAGSITLGLRRWMWMQGVLRRLGCDGVVWCGSGVGTGRDEDLRESMERLDVFWKSLQSTEVDLQQAPSNTDIGGVTPPPPNPSRIFPSKRLNGSFPNLATLIIFQLIPKLVIKAQSTRWPSWLWRMTQVKAYSLSRVHMEKSAWVRVPLLSRVLFALFECPF</sequence>
<name>A0A6A6ZM96_9PLEO</name>
<reference evidence="1" key="1">
    <citation type="journal article" date="2020" name="Stud. Mycol.">
        <title>101 Dothideomycetes genomes: a test case for predicting lifestyles and emergence of pathogens.</title>
        <authorList>
            <person name="Haridas S."/>
            <person name="Albert R."/>
            <person name="Binder M."/>
            <person name="Bloem J."/>
            <person name="Labutti K."/>
            <person name="Salamov A."/>
            <person name="Andreopoulos B."/>
            <person name="Baker S."/>
            <person name="Barry K."/>
            <person name="Bills G."/>
            <person name="Bluhm B."/>
            <person name="Cannon C."/>
            <person name="Castanera R."/>
            <person name="Culley D."/>
            <person name="Daum C."/>
            <person name="Ezra D."/>
            <person name="Gonzalez J."/>
            <person name="Henrissat B."/>
            <person name="Kuo A."/>
            <person name="Liang C."/>
            <person name="Lipzen A."/>
            <person name="Lutzoni F."/>
            <person name="Magnuson J."/>
            <person name="Mondo S."/>
            <person name="Nolan M."/>
            <person name="Ohm R."/>
            <person name="Pangilinan J."/>
            <person name="Park H.-J."/>
            <person name="Ramirez L."/>
            <person name="Alfaro M."/>
            <person name="Sun H."/>
            <person name="Tritt A."/>
            <person name="Yoshinaga Y."/>
            <person name="Zwiers L.-H."/>
            <person name="Turgeon B."/>
            <person name="Goodwin S."/>
            <person name="Spatafora J."/>
            <person name="Crous P."/>
            <person name="Grigoriev I."/>
        </authorList>
    </citation>
    <scope>NUCLEOTIDE SEQUENCE</scope>
    <source>
        <strain evidence="1">CBS 113818</strain>
    </source>
</reference>
<keyword evidence="2" id="KW-1185">Reference proteome</keyword>
<organism evidence="1 2">
    <name type="scientific">Ophiobolus disseminans</name>
    <dbReference type="NCBI Taxonomy" id="1469910"/>
    <lineage>
        <taxon>Eukaryota</taxon>
        <taxon>Fungi</taxon>
        <taxon>Dikarya</taxon>
        <taxon>Ascomycota</taxon>
        <taxon>Pezizomycotina</taxon>
        <taxon>Dothideomycetes</taxon>
        <taxon>Pleosporomycetidae</taxon>
        <taxon>Pleosporales</taxon>
        <taxon>Pleosporineae</taxon>
        <taxon>Phaeosphaeriaceae</taxon>
        <taxon>Ophiobolus</taxon>
    </lineage>
</organism>